<dbReference type="RefSeq" id="XP_028137447.1">
    <property type="nucleotide sequence ID" value="XM_028281646.1"/>
</dbReference>
<reference evidence="2" key="1">
    <citation type="submission" date="2025-08" db="UniProtKB">
        <authorList>
            <consortium name="RefSeq"/>
        </authorList>
    </citation>
    <scope>IDENTIFICATION</scope>
    <source>
        <tissue evidence="2">Whole insect</tissue>
    </source>
</reference>
<sequence>MKAILNRARVHQPPQKRKFLPRESKNIAKNGNQLLNGFVVIKDSKTKAYCKVCSSSLKSEIQVLKLHENSAKHKQMLKSHRSQASLLCFMKPKSELPEGKTLRAKLKLAGFFAEHNVPFSLIDHLTKLLKDIFPDSQTVTDFRLGRTKLTEIIKNVIGQEHKIELAKKIKTCKFSILTDESTDISSEKCSCIVVRYFDEETGNIVSKFWELVAVYSKNGEDRQQATAEQLFLSIKNSFMEFGIPPENVVGFASDGTNVMMGKHNSVASRFIENYPGIVIMKCICHSAHLCASEACKNFPRKTEDLAKNIYTHFKNSSKRQHDFKQFQMFTNVDIHKILHPSQTRWLSLNEVVNRIIEQWEALRLYFTSTYLTDRLVATEIIYQDQGLHQV</sequence>
<dbReference type="AlphaFoldDB" id="A0A6P7FRN4"/>
<feature type="domain" description="U1-type" evidence="1">
    <location>
        <begin position="45"/>
        <end position="80"/>
    </location>
</feature>
<organism evidence="2">
    <name type="scientific">Diabrotica virgifera virgifera</name>
    <name type="common">western corn rootworm</name>
    <dbReference type="NCBI Taxonomy" id="50390"/>
    <lineage>
        <taxon>Eukaryota</taxon>
        <taxon>Metazoa</taxon>
        <taxon>Ecdysozoa</taxon>
        <taxon>Arthropoda</taxon>
        <taxon>Hexapoda</taxon>
        <taxon>Insecta</taxon>
        <taxon>Pterygota</taxon>
        <taxon>Neoptera</taxon>
        <taxon>Endopterygota</taxon>
        <taxon>Coleoptera</taxon>
        <taxon>Polyphaga</taxon>
        <taxon>Cucujiformia</taxon>
        <taxon>Chrysomeloidea</taxon>
        <taxon>Chrysomelidae</taxon>
        <taxon>Galerucinae</taxon>
        <taxon>Diabroticina</taxon>
        <taxon>Diabroticites</taxon>
        <taxon>Diabrotica</taxon>
    </lineage>
</organism>
<dbReference type="SUPFAM" id="SSF53098">
    <property type="entry name" value="Ribonuclease H-like"/>
    <property type="match status" value="1"/>
</dbReference>
<dbReference type="GO" id="GO:0003676">
    <property type="term" value="F:nucleic acid binding"/>
    <property type="evidence" value="ECO:0007669"/>
    <property type="project" value="InterPro"/>
</dbReference>
<accession>A0A6P7FRN4</accession>
<name>A0A6P7FRN4_DIAVI</name>
<proteinExistence type="predicted"/>
<dbReference type="InParanoid" id="A0A6P7FRN4"/>
<gene>
    <name evidence="2" type="primary">LOC114331955</name>
</gene>
<dbReference type="SUPFAM" id="SSF57667">
    <property type="entry name" value="beta-beta-alpha zinc fingers"/>
    <property type="match status" value="1"/>
</dbReference>
<dbReference type="PANTHER" id="PTHR37162">
    <property type="entry name" value="HAT FAMILY DIMERISATION DOMAINCONTAINING PROTEIN-RELATED"/>
    <property type="match status" value="1"/>
</dbReference>
<dbReference type="PANTHER" id="PTHR37162:SF1">
    <property type="entry name" value="BED-TYPE DOMAIN-CONTAINING PROTEIN"/>
    <property type="match status" value="1"/>
</dbReference>
<dbReference type="InterPro" id="IPR012337">
    <property type="entry name" value="RNaseH-like_sf"/>
</dbReference>
<evidence type="ECO:0000313" key="2">
    <source>
        <dbReference type="RefSeq" id="XP_028137447.1"/>
    </source>
</evidence>
<dbReference type="SMART" id="SM00451">
    <property type="entry name" value="ZnF_U1"/>
    <property type="match status" value="1"/>
</dbReference>
<dbReference type="InterPro" id="IPR003604">
    <property type="entry name" value="Matrin/U1-like-C_Znf_C2H2"/>
</dbReference>
<dbReference type="InterPro" id="IPR036236">
    <property type="entry name" value="Znf_C2H2_sf"/>
</dbReference>
<protein>
    <submittedName>
        <fullName evidence="2">E3 SUMO-protein ligase KIAA1586-like</fullName>
    </submittedName>
</protein>
<dbReference type="GO" id="GO:0008270">
    <property type="term" value="F:zinc ion binding"/>
    <property type="evidence" value="ECO:0007669"/>
    <property type="project" value="InterPro"/>
</dbReference>
<evidence type="ECO:0000259" key="1">
    <source>
        <dbReference type="SMART" id="SM00451"/>
    </source>
</evidence>